<comment type="caution">
    <text evidence="3">The sequence shown here is derived from an EMBL/GenBank/DDBJ whole genome shotgun (WGS) entry which is preliminary data.</text>
</comment>
<feature type="non-terminal residue" evidence="3">
    <location>
        <position position="279"/>
    </location>
</feature>
<reference evidence="3 4" key="1">
    <citation type="submission" date="2019-09" db="EMBL/GenBank/DDBJ databases">
        <title>Bird 10,000 Genomes (B10K) Project - Family phase.</title>
        <authorList>
            <person name="Zhang G."/>
        </authorList>
    </citation>
    <scope>NUCLEOTIDE SEQUENCE [LARGE SCALE GENOMIC DNA]</scope>
    <source>
        <strain evidence="3">B10K-DU-011-36</strain>
        <tissue evidence="3">Muscle</tissue>
    </source>
</reference>
<accession>A0A7L0JRW6</accession>
<feature type="chain" id="PRO_5029575478" evidence="2">
    <location>
        <begin position="25"/>
        <end position="279"/>
    </location>
</feature>
<keyword evidence="4" id="KW-1185">Reference proteome</keyword>
<evidence type="ECO:0000313" key="4">
    <source>
        <dbReference type="Proteomes" id="UP000537522"/>
    </source>
</evidence>
<feature type="signal peptide" evidence="2">
    <location>
        <begin position="1"/>
        <end position="24"/>
    </location>
</feature>
<protein>
    <submittedName>
        <fullName evidence="3">UPK3L protein</fullName>
    </submittedName>
</protein>
<keyword evidence="1" id="KW-0472">Membrane</keyword>
<sequence>LRARHPGAGTMLPLLLLLLATAHGLQELPYTPTLASTDLGGRITGSTFVLEQPRCVFANETYGSADIWLVVAVPTGRWGGTGARGAPGVPPLTAVPVPAATVNFTNNVQPGMPEWAFQNFPANTSAYLTLHATLLNYPCPKPAGDITVLRVGSETSCAKNTSRPNCNGPLPSPGPYRVKFLALNGSNPVAETRWSEPITLKTAQQPPSSPEAGGRRGAGMIAITSILSILLAVLLASLVATLAFCGSDPCGSSGIFKPEATSVRRYNTHHVYDQPAARL</sequence>
<evidence type="ECO:0000256" key="2">
    <source>
        <dbReference type="SAM" id="SignalP"/>
    </source>
</evidence>
<name>A0A7L0JRW6_CHATO</name>
<evidence type="ECO:0000256" key="1">
    <source>
        <dbReference type="SAM" id="Phobius"/>
    </source>
</evidence>
<gene>
    <name evidence="3" type="primary">Upk3bl1</name>
    <name evidence="3" type="ORF">CHATOR_R00640</name>
</gene>
<proteinExistence type="predicted"/>
<dbReference type="PANTHER" id="PTHR15446">
    <property type="entry name" value="UROPLAKIN III"/>
    <property type="match status" value="1"/>
</dbReference>
<dbReference type="InterPro" id="IPR024831">
    <property type="entry name" value="Uroplakin-3"/>
</dbReference>
<dbReference type="GO" id="GO:0016020">
    <property type="term" value="C:membrane"/>
    <property type="evidence" value="ECO:0007669"/>
    <property type="project" value="TreeGrafter"/>
</dbReference>
<keyword evidence="2" id="KW-0732">Signal</keyword>
<keyword evidence="1" id="KW-1133">Transmembrane helix</keyword>
<keyword evidence="1" id="KW-0812">Transmembrane</keyword>
<dbReference type="AlphaFoldDB" id="A0A7L0JRW6"/>
<feature type="non-terminal residue" evidence="3">
    <location>
        <position position="1"/>
    </location>
</feature>
<evidence type="ECO:0000313" key="3">
    <source>
        <dbReference type="EMBL" id="NXK46462.1"/>
    </source>
</evidence>
<organism evidence="3 4">
    <name type="scientific">Chauna torquata</name>
    <name type="common">Southern screamer</name>
    <dbReference type="NCBI Taxonomy" id="30388"/>
    <lineage>
        <taxon>Eukaryota</taxon>
        <taxon>Metazoa</taxon>
        <taxon>Chordata</taxon>
        <taxon>Craniata</taxon>
        <taxon>Vertebrata</taxon>
        <taxon>Euteleostomi</taxon>
        <taxon>Archelosauria</taxon>
        <taxon>Archosauria</taxon>
        <taxon>Dinosauria</taxon>
        <taxon>Saurischia</taxon>
        <taxon>Theropoda</taxon>
        <taxon>Coelurosauria</taxon>
        <taxon>Aves</taxon>
        <taxon>Neognathae</taxon>
        <taxon>Galloanserae</taxon>
        <taxon>Anseriformes</taxon>
        <taxon>Anhimidae</taxon>
        <taxon>Chauna</taxon>
    </lineage>
</organism>
<dbReference type="Proteomes" id="UP000537522">
    <property type="component" value="Unassembled WGS sequence"/>
</dbReference>
<dbReference type="PANTHER" id="PTHR15446:SF2">
    <property type="entry name" value="UROPLAKIN-3B-LIKE PROTEIN 1-RELATED"/>
    <property type="match status" value="1"/>
</dbReference>
<dbReference type="EMBL" id="VXAL01003825">
    <property type="protein sequence ID" value="NXK46462.1"/>
    <property type="molecule type" value="Genomic_DNA"/>
</dbReference>
<feature type="transmembrane region" description="Helical" evidence="1">
    <location>
        <begin position="218"/>
        <end position="245"/>
    </location>
</feature>